<dbReference type="AlphaFoldDB" id="A0A7V0LTG0"/>
<gene>
    <name evidence="1" type="ORF">ENH14_00250</name>
</gene>
<comment type="caution">
    <text evidence="1">The sequence shown here is derived from an EMBL/GenBank/DDBJ whole genome shotgun (WGS) entry which is preliminary data.</text>
</comment>
<sequence length="169" mass="19974">MGKGRMDKLLDTKFHDPYMDKTIYKDPTICPVCKLVYHDKTWHRDAVLYKKYKDHPATHFKECPACRKIKDNFPLGIVILEGNFIKNNQNAKQEILNLIRHEAEKEELSNPLARIMKIEEKEGFIEIWTTTEGLASKIGKAVYKAYHGELNFTFSDDQKLLRIYWRREL</sequence>
<accession>A0A7V0LTG0</accession>
<dbReference type="InterPro" id="IPR047706">
    <property type="entry name" value="BCAM0308-like"/>
</dbReference>
<reference evidence="1" key="1">
    <citation type="journal article" date="2020" name="mSystems">
        <title>Genome- and Community-Level Interaction Insights into Carbon Utilization and Element Cycling Functions of Hydrothermarchaeota in Hydrothermal Sediment.</title>
        <authorList>
            <person name="Zhou Z."/>
            <person name="Liu Y."/>
            <person name="Xu W."/>
            <person name="Pan J."/>
            <person name="Luo Z.H."/>
            <person name="Li M."/>
        </authorList>
    </citation>
    <scope>NUCLEOTIDE SEQUENCE [LARGE SCALE GENOMIC DNA]</scope>
    <source>
        <strain evidence="1">HyVt-28</strain>
    </source>
</reference>
<organism evidence="1">
    <name type="scientific">candidate division WOR-3 bacterium</name>
    <dbReference type="NCBI Taxonomy" id="2052148"/>
    <lineage>
        <taxon>Bacteria</taxon>
        <taxon>Bacteria division WOR-3</taxon>
    </lineage>
</organism>
<evidence type="ECO:0000313" key="1">
    <source>
        <dbReference type="EMBL" id="HDL59868.1"/>
    </source>
</evidence>
<dbReference type="Proteomes" id="UP000886381">
    <property type="component" value="Unassembled WGS sequence"/>
</dbReference>
<dbReference type="NCBIfam" id="NF040826">
    <property type="entry name" value="lxa_BCAM0308"/>
    <property type="match status" value="1"/>
</dbReference>
<protein>
    <submittedName>
        <fullName evidence="1">ATPase</fullName>
    </submittedName>
</protein>
<name>A0A7V0LTG0_UNCW3</name>
<dbReference type="EMBL" id="DRDR01000012">
    <property type="protein sequence ID" value="HDL59868.1"/>
    <property type="molecule type" value="Genomic_DNA"/>
</dbReference>
<proteinExistence type="predicted"/>